<gene>
    <name evidence="3" type="ORF">RBWH47_00982</name>
</gene>
<dbReference type="InterPro" id="IPR008756">
    <property type="entry name" value="Peptidase_M56"/>
</dbReference>
<dbReference type="PATRIC" id="fig|991778.3.peg.5099"/>
<accession>F2AYK9</accession>
<dbReference type="PANTHER" id="PTHR34978:SF3">
    <property type="entry name" value="SLR0241 PROTEIN"/>
    <property type="match status" value="1"/>
</dbReference>
<dbReference type="Gene3D" id="3.30.2010.10">
    <property type="entry name" value="Metalloproteases ('zincins'), catalytic domain"/>
    <property type="match status" value="1"/>
</dbReference>
<organism evidence="3 4">
    <name type="scientific">Rhodopirellula baltica WH47</name>
    <dbReference type="NCBI Taxonomy" id="991778"/>
    <lineage>
        <taxon>Bacteria</taxon>
        <taxon>Pseudomonadati</taxon>
        <taxon>Planctomycetota</taxon>
        <taxon>Planctomycetia</taxon>
        <taxon>Pirellulales</taxon>
        <taxon>Pirellulaceae</taxon>
        <taxon>Rhodopirellula</taxon>
    </lineage>
</organism>
<feature type="domain" description="Peptidase M56" evidence="2">
    <location>
        <begin position="151"/>
        <end position="358"/>
    </location>
</feature>
<evidence type="ECO:0000259" key="2">
    <source>
        <dbReference type="Pfam" id="PF05569"/>
    </source>
</evidence>
<dbReference type="InterPro" id="IPR052173">
    <property type="entry name" value="Beta-lactam_resp_regulator"/>
</dbReference>
<dbReference type="CDD" id="cd07341">
    <property type="entry name" value="M56_BlaR1_MecR1_like"/>
    <property type="match status" value="1"/>
</dbReference>
<dbReference type="SUPFAM" id="SSF49464">
    <property type="entry name" value="Carboxypeptidase regulatory domain-like"/>
    <property type="match status" value="2"/>
</dbReference>
<dbReference type="Gene3D" id="2.60.40.1120">
    <property type="entry name" value="Carboxypeptidase-like, regulatory domain"/>
    <property type="match status" value="1"/>
</dbReference>
<dbReference type="Proteomes" id="UP000006222">
    <property type="component" value="Unassembled WGS sequence"/>
</dbReference>
<reference evidence="3 4" key="1">
    <citation type="journal article" date="2013" name="Mar. Genomics">
        <title>Expression of sulfatases in Rhodopirellula baltica and the diversity of sulfatases in the genus Rhodopirellula.</title>
        <authorList>
            <person name="Wegner C.E."/>
            <person name="Richter-Heitmann T."/>
            <person name="Klindworth A."/>
            <person name="Klockow C."/>
            <person name="Richter M."/>
            <person name="Achstetter T."/>
            <person name="Glockner F.O."/>
            <person name="Harder J."/>
        </authorList>
    </citation>
    <scope>NUCLEOTIDE SEQUENCE [LARGE SCALE GENOMIC DNA]</scope>
    <source>
        <strain evidence="3 4">WH47</strain>
    </source>
</reference>
<keyword evidence="1" id="KW-0812">Transmembrane</keyword>
<keyword evidence="1" id="KW-1133">Transmembrane helix</keyword>
<dbReference type="InterPro" id="IPR008969">
    <property type="entry name" value="CarboxyPept-like_regulatory"/>
</dbReference>
<feature type="transmembrane region" description="Helical" evidence="1">
    <location>
        <begin position="376"/>
        <end position="394"/>
    </location>
</feature>
<evidence type="ECO:0000313" key="4">
    <source>
        <dbReference type="Proteomes" id="UP000006222"/>
    </source>
</evidence>
<feature type="transmembrane region" description="Helical" evidence="1">
    <location>
        <begin position="6"/>
        <end position="25"/>
    </location>
</feature>
<name>F2AYK9_RHOBT</name>
<evidence type="ECO:0000313" key="3">
    <source>
        <dbReference type="EMBL" id="EGF25206.1"/>
    </source>
</evidence>
<feature type="transmembrane region" description="Helical" evidence="1">
    <location>
        <begin position="160"/>
        <end position="185"/>
    </location>
</feature>
<dbReference type="EMBL" id="AFAR01000244">
    <property type="protein sequence ID" value="EGF25206.1"/>
    <property type="molecule type" value="Genomic_DNA"/>
</dbReference>
<proteinExistence type="predicted"/>
<feature type="transmembrane region" description="Helical" evidence="1">
    <location>
        <begin position="37"/>
        <end position="55"/>
    </location>
</feature>
<dbReference type="RefSeq" id="WP_007328719.1">
    <property type="nucleotide sequence ID" value="NZ_AFAR01000244.1"/>
</dbReference>
<dbReference type="AlphaFoldDB" id="F2AYK9"/>
<sequence length="1126" mass="124603">MNPPPYFLSCVLFASLISFAALMANRMLRRFATARHGMLLSALVLILVCPAWIALLRTPQVASRNPLPGLLTSERDTPMDNESNMLLPLLAELRAETEVASLMERYIESTPIDQVLREEDEALSQGDVMTSHAYQPATASGAFAESAIQAKPLWAQFMRAAWLVFPALVVVSLLGTLVGLIRVVLGLGRLRRILRSSSPVSSPLVRECFAEACERVGIQPESVRLATSDQVEIPIAARLIQSVVVLPREMVQDDSTSDVRQVLIHELAHVKRRDQWVVILQHLTSAIHWWNPLVHRLNRCLAEAREEICDNYVLENCDAPSYCRTLLQITQRQSPSMVPFGAVGLFTSRWKLEQRIQSLLNANRNRATAMTWRGRSLIGLGVLLVLAMGSQLAIPVEAVEPQITGSSESPAETPVVTQSNEVSEELLQSLAVAGFVKDEFGRPIESATVVAFYQLKEQREVVILADTSDAEGRFEFTDIPLTNPDLKSLAIYSHASGHAIQSRRVHRHSGSPPLNADLLDLDFELQPEAVGIVDVVDEEGQPVAGAVLNQLQLKGETLTSLYLYRDVWEQLGLPVPTSDENGRMEIPSISQAKVYDVQLVHPEFAKTPIWETPLSETPLTAVIEKGNPVKFVVKSPTDSDKIDQAKIEVVVNEIGGVFMVVCDVPEDGIVETRLRDANSNISIKHPTLVSRSWHFYRKDKPTMEFSLHRTGTVRGRVVDAETGDGVGQMSISFSANHRQLHRLRTDEEGYYEGEVAEGEYSVQIEDSQGQWKATEDDRREIHVAANEIVQMKTFTATKSAPIQGRVLFESGKPVANAIVLQGFRQKPILTDTDGKFAVVRGSRRNQVVYAIHPTKKLSRVTILPNEAKHLEMVLAPEGSLNGVVIDSDGNALVDVPASLKIQVSSRSNGGSNMSTTIRTKQTDQEGAVRFDGLIEGAHYALEANGKFRSSFGERLRQSSRFFDVAAAPWEDVELKVHSALEAELNELARYQQAPGTIQPLRATHWLNGDPVDVASGEANFRLIVFGRSKHSFQEANLVHQFYGDQGVQVVGVVGNKISGSENRDVWARELQIPIAVDDGNAKMFSRYGFDSNGGVLLYGADGQLIERINGGRDLLWIMRNHVLYRD</sequence>
<protein>
    <submittedName>
        <fullName evidence="3">Regulatory protein blaR1</fullName>
    </submittedName>
</protein>
<comment type="caution">
    <text evidence="3">The sequence shown here is derived from an EMBL/GenBank/DDBJ whole genome shotgun (WGS) entry which is preliminary data.</text>
</comment>
<dbReference type="Pfam" id="PF05569">
    <property type="entry name" value="Peptidase_M56"/>
    <property type="match status" value="1"/>
</dbReference>
<dbReference type="PANTHER" id="PTHR34978">
    <property type="entry name" value="POSSIBLE SENSOR-TRANSDUCER PROTEIN BLAR"/>
    <property type="match status" value="1"/>
</dbReference>
<keyword evidence="1" id="KW-0472">Membrane</keyword>
<dbReference type="Gene3D" id="3.40.30.10">
    <property type="entry name" value="Glutaredoxin"/>
    <property type="match status" value="1"/>
</dbReference>
<evidence type="ECO:0000256" key="1">
    <source>
        <dbReference type="SAM" id="Phobius"/>
    </source>
</evidence>